<dbReference type="GO" id="GO:0005634">
    <property type="term" value="C:nucleus"/>
    <property type="evidence" value="ECO:0007669"/>
    <property type="project" value="UniProtKB-SubCell"/>
</dbReference>
<feature type="compositionally biased region" description="Basic and acidic residues" evidence="6">
    <location>
        <begin position="831"/>
        <end position="845"/>
    </location>
</feature>
<evidence type="ECO:0000256" key="3">
    <source>
        <dbReference type="ARBA" id="ARBA00022771"/>
    </source>
</evidence>
<evidence type="ECO:0000256" key="6">
    <source>
        <dbReference type="SAM" id="MobiDB-lite"/>
    </source>
</evidence>
<evidence type="ECO:0000313" key="9">
    <source>
        <dbReference type="Proteomes" id="UP001063166"/>
    </source>
</evidence>
<accession>A0A9P3Q1H9</accession>
<dbReference type="InterPro" id="IPR052035">
    <property type="entry name" value="ZnF_BED_domain_contain"/>
</dbReference>
<keyword evidence="4" id="KW-0862">Zinc</keyword>
<dbReference type="Pfam" id="PF05699">
    <property type="entry name" value="Dimer_Tnp_hAT"/>
    <property type="match status" value="1"/>
</dbReference>
<dbReference type="EMBL" id="BRPK01000025">
    <property type="protein sequence ID" value="GLB45621.1"/>
    <property type="molecule type" value="Genomic_DNA"/>
</dbReference>
<feature type="domain" description="HAT C-terminal dimerisation" evidence="7">
    <location>
        <begin position="849"/>
        <end position="901"/>
    </location>
</feature>
<comment type="subcellular location">
    <subcellularLocation>
        <location evidence="1">Nucleus</location>
    </subcellularLocation>
</comment>
<sequence length="912" mass="100244">MGGWGLESESKVPGNGTSSNEKLSSLQEWGGGSGGQGECAGYWLLGPALEPQPAATARATTSVSALGNAAGGVGHASGRGWVAARARRDVGIGIGKCGPRCEAHVRSGLGMVAAGARQWELKFEVFVLSRAARGGGDVAVVTCAGDVKWQREVATAGERELGPEPEADQNRRFGLAVLVRTAVLDRTSATLVGPVPEVTDDVIDTDLEHPAFSASRRKYGSLVSDYAAKKNTAGATDVWWCVRGLETSEKPSTMPEVEAPFQKTRPKTAFVGCRFCIDEWHVWSNTNPQTATIREHLISKHYDKFRVAVLTNKLKGWETFGHAPGARGKECEPFSLEGFYERFVRWIAVDDQSINVIDSPELRDLLLYVGTQLDEDDLPHRTKLTQLIYERFQLELKKLIEELKNAAGPHFMSFGINGQVTMTTRLVAFHYVPGSHSGQNLAKVFVAILKELGIFNRIGMVTLDNASNCGSMMEFVALLLRDMGVYFDKEGNRIRCFPHIINLAVKAGLKQLTKLLPWGSAQDQDDDGDDFECDDDPATQLDIEADDPYMEILRDDVVAAAHDLVSACRASGPRREEFKNTIVEGNASGAFGDDGLPVLTLLREMEVRWSSTYLMIDRVLLLYPAIDLFLKKPQNELIAHHALTAAQLDVLADVRLFLSVPHAVQELVSAEKTPTLPIVLPAYERLIHLLSLLKRKLPKLAPAIQASINKLRKYLSKTRTTRIYALAMIINPTVKFHWLEKNWTADECKAAKEAAMAALLKHCRALRRIGQLGECLHSSSPTSVSVPSASRAARAQISGLARLDDLERELSMESVTSPSSPTTDPVSPLSAEEKEAAELAEDKQAVQDEWDKYMADGVIEKREELDDFDLERFWMTHKRTYPLFFRVALDVMPAQASSVPSLPGDDGDPSDA</sequence>
<keyword evidence="9" id="KW-1185">Reference proteome</keyword>
<dbReference type="OrthoDB" id="2690041at2759"/>
<evidence type="ECO:0000313" key="8">
    <source>
        <dbReference type="EMBL" id="GLB45621.1"/>
    </source>
</evidence>
<proteinExistence type="predicted"/>
<dbReference type="PANTHER" id="PTHR46481">
    <property type="entry name" value="ZINC FINGER BED DOMAIN-CONTAINING PROTEIN 4"/>
    <property type="match status" value="1"/>
</dbReference>
<dbReference type="InterPro" id="IPR008906">
    <property type="entry name" value="HATC_C_dom"/>
</dbReference>
<keyword evidence="5" id="KW-0539">Nucleus</keyword>
<dbReference type="GO" id="GO:0046983">
    <property type="term" value="F:protein dimerization activity"/>
    <property type="evidence" value="ECO:0007669"/>
    <property type="project" value="InterPro"/>
</dbReference>
<evidence type="ECO:0000256" key="5">
    <source>
        <dbReference type="ARBA" id="ARBA00023242"/>
    </source>
</evidence>
<keyword evidence="2" id="KW-0479">Metal-binding</keyword>
<evidence type="ECO:0000256" key="2">
    <source>
        <dbReference type="ARBA" id="ARBA00022723"/>
    </source>
</evidence>
<feature type="region of interest" description="Disordered" evidence="6">
    <location>
        <begin position="810"/>
        <end position="845"/>
    </location>
</feature>
<organism evidence="8 9">
    <name type="scientific">Lyophyllum shimeji</name>
    <name type="common">Hon-shimeji</name>
    <name type="synonym">Tricholoma shimeji</name>
    <dbReference type="NCBI Taxonomy" id="47721"/>
    <lineage>
        <taxon>Eukaryota</taxon>
        <taxon>Fungi</taxon>
        <taxon>Dikarya</taxon>
        <taxon>Basidiomycota</taxon>
        <taxon>Agaricomycotina</taxon>
        <taxon>Agaricomycetes</taxon>
        <taxon>Agaricomycetidae</taxon>
        <taxon>Agaricales</taxon>
        <taxon>Tricholomatineae</taxon>
        <taxon>Lyophyllaceae</taxon>
        <taxon>Lyophyllum</taxon>
    </lineage>
</organism>
<feature type="compositionally biased region" description="Low complexity" evidence="6">
    <location>
        <begin position="814"/>
        <end position="830"/>
    </location>
</feature>
<dbReference type="AlphaFoldDB" id="A0A9P3Q1H9"/>
<evidence type="ECO:0000256" key="1">
    <source>
        <dbReference type="ARBA" id="ARBA00004123"/>
    </source>
</evidence>
<evidence type="ECO:0000259" key="7">
    <source>
        <dbReference type="Pfam" id="PF05699"/>
    </source>
</evidence>
<keyword evidence="3" id="KW-0863">Zinc-finger</keyword>
<feature type="region of interest" description="Disordered" evidence="6">
    <location>
        <begin position="1"/>
        <end position="32"/>
    </location>
</feature>
<protein>
    <submittedName>
        <fullName evidence="8">Encoded by</fullName>
    </submittedName>
</protein>
<dbReference type="GO" id="GO:0008270">
    <property type="term" value="F:zinc ion binding"/>
    <property type="evidence" value="ECO:0007669"/>
    <property type="project" value="UniProtKB-KW"/>
</dbReference>
<evidence type="ECO:0000256" key="4">
    <source>
        <dbReference type="ARBA" id="ARBA00022833"/>
    </source>
</evidence>
<gene>
    <name evidence="8" type="ORF">LshimejAT787_2500130</name>
</gene>
<name>A0A9P3Q1H9_LYOSH</name>
<dbReference type="Proteomes" id="UP001063166">
    <property type="component" value="Unassembled WGS sequence"/>
</dbReference>
<dbReference type="SUPFAM" id="SSF53098">
    <property type="entry name" value="Ribonuclease H-like"/>
    <property type="match status" value="1"/>
</dbReference>
<comment type="caution">
    <text evidence="8">The sequence shown here is derived from an EMBL/GenBank/DDBJ whole genome shotgun (WGS) entry which is preliminary data.</text>
</comment>
<dbReference type="PANTHER" id="PTHR46481:SF10">
    <property type="entry name" value="ZINC FINGER BED DOMAIN-CONTAINING PROTEIN 39"/>
    <property type="match status" value="1"/>
</dbReference>
<dbReference type="InterPro" id="IPR012337">
    <property type="entry name" value="RNaseH-like_sf"/>
</dbReference>
<reference evidence="8" key="1">
    <citation type="submission" date="2022-07" db="EMBL/GenBank/DDBJ databases">
        <title>The genome of Lyophyllum shimeji provides insight into the initial evolution of ectomycorrhizal fungal genome.</title>
        <authorList>
            <person name="Kobayashi Y."/>
            <person name="Shibata T."/>
            <person name="Hirakawa H."/>
            <person name="Shigenobu S."/>
            <person name="Nishiyama T."/>
            <person name="Yamada A."/>
            <person name="Hasebe M."/>
            <person name="Kawaguchi M."/>
        </authorList>
    </citation>
    <scope>NUCLEOTIDE SEQUENCE</scope>
    <source>
        <strain evidence="8">AT787</strain>
    </source>
</reference>